<sequence length="286" mass="31441">MAVISLGRARAWGKRSGDRMERMVRTAAWAVFALLAYFIVAGILDYWLALPAPGNIGFVPTFTLFSLLHAWAMLGGRRAALFFGLTVVISYIVEELGVRTGVIFGPYHYSDQLGFKLSHVPVLIPLGWFMMIYPSWVVAQALLRGVDVRRPAGMAALALFSALAMTGWDMVMDPPMVRAGVWVWHGGGPYFGVPLRNYVGWVLNTFVIYLVFDAVDRAITRREGAAYRFGGAFTLLPILIYTLFAVGYVAPGRLPPLTVVAVFTMLLPGLLALARVLLPAADEKAR</sequence>
<evidence type="ECO:0000313" key="3">
    <source>
        <dbReference type="Proteomes" id="UP001216253"/>
    </source>
</evidence>
<protein>
    <submittedName>
        <fullName evidence="2">Carotenoid biosynthesis protein</fullName>
    </submittedName>
</protein>
<feature type="transmembrane region" description="Helical" evidence="1">
    <location>
        <begin position="151"/>
        <end position="168"/>
    </location>
</feature>
<feature type="transmembrane region" description="Helical" evidence="1">
    <location>
        <begin position="256"/>
        <end position="278"/>
    </location>
</feature>
<organism evidence="2 3">
    <name type="scientific">Novosphingobium album</name>
    <name type="common">ex Liu et al. 2023</name>
    <dbReference type="NCBI Taxonomy" id="3031130"/>
    <lineage>
        <taxon>Bacteria</taxon>
        <taxon>Pseudomonadati</taxon>
        <taxon>Pseudomonadota</taxon>
        <taxon>Alphaproteobacteria</taxon>
        <taxon>Sphingomonadales</taxon>
        <taxon>Sphingomonadaceae</taxon>
        <taxon>Novosphingobium</taxon>
    </lineage>
</organism>
<dbReference type="PANTHER" id="PTHR39419">
    <property type="entry name" value="SLL0814 PROTEIN"/>
    <property type="match status" value="1"/>
</dbReference>
<comment type="caution">
    <text evidence="2">The sequence shown here is derived from an EMBL/GenBank/DDBJ whole genome shotgun (WGS) entry which is preliminary data.</text>
</comment>
<feature type="transmembrane region" description="Helical" evidence="1">
    <location>
        <begin position="79"/>
        <end position="98"/>
    </location>
</feature>
<reference evidence="2 3" key="1">
    <citation type="submission" date="2023-03" db="EMBL/GenBank/DDBJ databases">
        <title>NovoSphingobium album sp. nov. isolated from polycyclic aromatic hydrocarbons- and heavy-metal polluted soil.</title>
        <authorList>
            <person name="Liu Z."/>
            <person name="Wang K."/>
        </authorList>
    </citation>
    <scope>NUCLEOTIDE SEQUENCE [LARGE SCALE GENOMIC DNA]</scope>
    <source>
        <strain evidence="2 3">H3SJ31-1</strain>
    </source>
</reference>
<dbReference type="Proteomes" id="UP001216253">
    <property type="component" value="Unassembled WGS sequence"/>
</dbReference>
<accession>A0ABT5WMA8</accession>
<proteinExistence type="predicted"/>
<feature type="transmembrane region" description="Helical" evidence="1">
    <location>
        <begin position="118"/>
        <end position="139"/>
    </location>
</feature>
<dbReference type="PANTHER" id="PTHR39419:SF1">
    <property type="entry name" value="SLL0814 PROTEIN"/>
    <property type="match status" value="1"/>
</dbReference>
<dbReference type="InterPro" id="IPR007354">
    <property type="entry name" value="CruF-like"/>
</dbReference>
<keyword evidence="1" id="KW-0472">Membrane</keyword>
<evidence type="ECO:0000256" key="1">
    <source>
        <dbReference type="SAM" id="Phobius"/>
    </source>
</evidence>
<feature type="transmembrane region" description="Helical" evidence="1">
    <location>
        <begin position="55"/>
        <end position="72"/>
    </location>
</feature>
<dbReference type="EMBL" id="JARESE010000015">
    <property type="protein sequence ID" value="MDE8651165.1"/>
    <property type="molecule type" value="Genomic_DNA"/>
</dbReference>
<evidence type="ECO:0000313" key="2">
    <source>
        <dbReference type="EMBL" id="MDE8651165.1"/>
    </source>
</evidence>
<dbReference type="Pfam" id="PF04240">
    <property type="entry name" value="Caroten_synth"/>
    <property type="match status" value="1"/>
</dbReference>
<name>A0ABT5WMA8_9SPHN</name>
<feature type="transmembrane region" description="Helical" evidence="1">
    <location>
        <begin position="27"/>
        <end position="49"/>
    </location>
</feature>
<feature type="transmembrane region" description="Helical" evidence="1">
    <location>
        <begin position="198"/>
        <end position="215"/>
    </location>
</feature>
<keyword evidence="1" id="KW-1133">Transmembrane helix</keyword>
<gene>
    <name evidence="2" type="ORF">PYV00_05465</name>
</gene>
<keyword evidence="1" id="KW-0812">Transmembrane</keyword>
<feature type="transmembrane region" description="Helical" evidence="1">
    <location>
        <begin position="227"/>
        <end position="250"/>
    </location>
</feature>
<keyword evidence="3" id="KW-1185">Reference proteome</keyword>